<dbReference type="Pfam" id="PF03682">
    <property type="entry name" value="UPF0158"/>
    <property type="match status" value="1"/>
</dbReference>
<keyword evidence="2" id="KW-1185">Reference proteome</keyword>
<dbReference type="RefSeq" id="WP_214300934.1">
    <property type="nucleotide sequence ID" value="NZ_JAHDYS010000017.1"/>
</dbReference>
<proteinExistence type="predicted"/>
<accession>A0ABS5UBW3</accession>
<protein>
    <submittedName>
        <fullName evidence="1">UPF0158 family protein</fullName>
    </submittedName>
</protein>
<reference evidence="1 2" key="1">
    <citation type="submission" date="2021-05" db="EMBL/GenBank/DDBJ databases">
        <title>The draft genome of Geobacter chapellei DSM 13688.</title>
        <authorList>
            <person name="Xu Z."/>
            <person name="Masuda Y."/>
            <person name="Itoh H."/>
            <person name="Senoo K."/>
        </authorList>
    </citation>
    <scope>NUCLEOTIDE SEQUENCE [LARGE SCALE GENOMIC DNA]</scope>
    <source>
        <strain evidence="1 2">DSM 13688</strain>
    </source>
</reference>
<dbReference type="EMBL" id="JAHDYS010000017">
    <property type="protein sequence ID" value="MBT1073169.1"/>
    <property type="molecule type" value="Genomic_DNA"/>
</dbReference>
<sequence length="151" mass="17714">MAFVHNVEIEWDELVNAFTNLRGDQVHFLDRQTGEVFHVPATLEDEDFWRQMETNRERFLEIPRMDYGVERQFMTGFIGAVEDGGLKKILNGSISGAKPYGKLNDIISFFPEESERLQEMKDEFLTSRVKHWLEANNLYTIDADMIRIPRL</sequence>
<name>A0ABS5UBW3_9BACT</name>
<evidence type="ECO:0000313" key="1">
    <source>
        <dbReference type="EMBL" id="MBT1073169.1"/>
    </source>
</evidence>
<organism evidence="1 2">
    <name type="scientific">Pelotalea chapellei</name>
    <dbReference type="NCBI Taxonomy" id="44671"/>
    <lineage>
        <taxon>Bacteria</taxon>
        <taxon>Pseudomonadati</taxon>
        <taxon>Thermodesulfobacteriota</taxon>
        <taxon>Desulfuromonadia</taxon>
        <taxon>Geobacterales</taxon>
        <taxon>Geobacteraceae</taxon>
        <taxon>Pelotalea</taxon>
    </lineage>
</organism>
<gene>
    <name evidence="1" type="ORF">KJB30_15350</name>
</gene>
<evidence type="ECO:0000313" key="2">
    <source>
        <dbReference type="Proteomes" id="UP000784128"/>
    </source>
</evidence>
<comment type="caution">
    <text evidence="1">The sequence shown here is derived from an EMBL/GenBank/DDBJ whole genome shotgun (WGS) entry which is preliminary data.</text>
</comment>
<dbReference type="InterPro" id="IPR005361">
    <property type="entry name" value="UPF0158"/>
</dbReference>
<dbReference type="Proteomes" id="UP000784128">
    <property type="component" value="Unassembled WGS sequence"/>
</dbReference>